<dbReference type="OrthoDB" id="20774at2759"/>
<reference evidence="2" key="1">
    <citation type="journal article" date="2020" name="Fungal Divers.">
        <title>Resolving the Mortierellaceae phylogeny through synthesis of multi-gene phylogenetics and phylogenomics.</title>
        <authorList>
            <person name="Vandepol N."/>
            <person name="Liber J."/>
            <person name="Desiro A."/>
            <person name="Na H."/>
            <person name="Kennedy M."/>
            <person name="Barry K."/>
            <person name="Grigoriev I.V."/>
            <person name="Miller A.N."/>
            <person name="O'Donnell K."/>
            <person name="Stajich J.E."/>
            <person name="Bonito G."/>
        </authorList>
    </citation>
    <scope>NUCLEOTIDE SEQUENCE</scope>
    <source>
        <strain evidence="2">NRRL 2769</strain>
    </source>
</reference>
<name>A0A9P6N4K1_9FUNG</name>
<dbReference type="AlphaFoldDB" id="A0A9P6N4K1"/>
<evidence type="ECO:0000313" key="2">
    <source>
        <dbReference type="EMBL" id="KAG0023362.1"/>
    </source>
</evidence>
<dbReference type="InterPro" id="IPR015943">
    <property type="entry name" value="WD40/YVTN_repeat-like_dom_sf"/>
</dbReference>
<feature type="domain" description="RSE1/DDB1/CPSF1 first beta-propeller" evidence="1">
    <location>
        <begin position="66"/>
        <end position="473"/>
    </location>
</feature>
<dbReference type="InterPro" id="IPR018846">
    <property type="entry name" value="Beta-prop_RSE1/DDB1/CPSF1_1st"/>
</dbReference>
<dbReference type="EMBL" id="JAAAID010000060">
    <property type="protein sequence ID" value="KAG0023362.1"/>
    <property type="molecule type" value="Genomic_DNA"/>
</dbReference>
<organism evidence="2 3">
    <name type="scientific">Entomortierella chlamydospora</name>
    <dbReference type="NCBI Taxonomy" id="101097"/>
    <lineage>
        <taxon>Eukaryota</taxon>
        <taxon>Fungi</taxon>
        <taxon>Fungi incertae sedis</taxon>
        <taxon>Mucoromycota</taxon>
        <taxon>Mortierellomycotina</taxon>
        <taxon>Mortierellomycetes</taxon>
        <taxon>Mortierellales</taxon>
        <taxon>Mortierellaceae</taxon>
        <taxon>Entomortierella</taxon>
    </lineage>
</organism>
<accession>A0A9P6N4K1</accession>
<keyword evidence="3" id="KW-1185">Reference proteome</keyword>
<dbReference type="Pfam" id="PF10433">
    <property type="entry name" value="Beta-prop_RSE1_1st"/>
    <property type="match status" value="1"/>
</dbReference>
<gene>
    <name evidence="2" type="ORF">BGZ80_009674</name>
</gene>
<evidence type="ECO:0000313" key="3">
    <source>
        <dbReference type="Proteomes" id="UP000703661"/>
    </source>
</evidence>
<sequence length="970" mass="106773">MDYSNIRVYAKHLQPPSVIHQACIGDWTRRYNGLGNDLEQESAQVDVVLGKVRRRFVADETDSESRPTGTLNLLHEQPVFGTIKDIKALHCNFEPEGEINLGTSMEIDQLADHPRLGYLPKGASPTVLVVTSDSGVLSFLTFHYEESIPGAAEHGSFHVLKEIVIAEPGFDYSQAGAKIAIDPTSRIMAISALQNLIKLVIIRNTKKSQFDPVERISEIDIKGTIIGMDFLTPEPKDKTDVAILAVLFHNKDTSKYHIATFHIGLQNRLTSPLSIQVGTSQLVTNPLKSVVLLKALPNIPRSMVYIDEEKITLVTVEAPTDSGTTNISRHTHHSPLQLLKRESSEVPSEGVTSLSIGDVYPLISACATPPPSPYAASDQTLYLGSDTSELYRVNIQHLTYTMQFELVTGDKPVGNMMQVLARRQFTTQSLFSEMSQDIVLNTDYLIYSSDYGDSGILGIKEEEEGIDLFAITELQNSSPILDFCVREPLLPGRDSLYACSGMKGEGAVRRVRYGISVESSGNSGNDFFSGATGLWSVKENRKNTFDSFLVVSFIQSTKVMRIEDGVKEGTLALGQISSGASSLIVLELAKETAVVGDQFLTHSLKTIATRSLKAEPTTIHCWAQDPSFEESMEGDVNLSDFYCCVGTLEPAVLVFQIATDDIREIYTESLSQTGFESVTIPHSICILRSRDGRGKVVVGLRDGSVVVYEWNRPCKEDASPALRVLSSPRLFKIGIRPVKCVFSDNVLSRTLILSDDLWLANFDLNLEIKPVLFDSEVTQACSFESRDDNQLSKPGFVFIVDHHDIQLVTFEGAAKYNHQALVLGQTPRRILDITSKELLLVASVGDGFPFAESTLHLIDPDRVSTEAGAEKQHIVAEFALKQGEAVYCLAEWKIPRPNKSDAVYICIGTGLFSPTGSEVSAAAPKTGRLVVLSVKQSKKADRKSRKFELDLRWAMAMPAPVFAVSTFMDM</sequence>
<evidence type="ECO:0000259" key="1">
    <source>
        <dbReference type="Pfam" id="PF10433"/>
    </source>
</evidence>
<dbReference type="PANTHER" id="PTHR10644">
    <property type="entry name" value="DNA REPAIR/RNA PROCESSING CPSF FAMILY"/>
    <property type="match status" value="1"/>
</dbReference>
<dbReference type="InterPro" id="IPR050358">
    <property type="entry name" value="RSE1/DDB1/CFT1"/>
</dbReference>
<comment type="caution">
    <text evidence="2">The sequence shown here is derived from an EMBL/GenBank/DDBJ whole genome shotgun (WGS) entry which is preliminary data.</text>
</comment>
<dbReference type="Proteomes" id="UP000703661">
    <property type="component" value="Unassembled WGS sequence"/>
</dbReference>
<proteinExistence type="predicted"/>
<protein>
    <recommendedName>
        <fullName evidence="1">RSE1/DDB1/CPSF1 first beta-propeller domain-containing protein</fullName>
    </recommendedName>
</protein>
<dbReference type="Gene3D" id="2.130.10.10">
    <property type="entry name" value="YVTN repeat-like/Quinoprotein amine dehydrogenase"/>
    <property type="match status" value="3"/>
</dbReference>